<reference evidence="8" key="1">
    <citation type="journal article" date="2013" name="Environ. Microbiol.">
        <title>Microbiota from the distal guts of lean and obese adolescents exhibit partial functional redundancy besides clear differences in community structure.</title>
        <authorList>
            <person name="Ferrer M."/>
            <person name="Ruiz A."/>
            <person name="Lanza F."/>
            <person name="Haange S.B."/>
            <person name="Oberbach A."/>
            <person name="Till H."/>
            <person name="Bargiela R."/>
            <person name="Campoy C."/>
            <person name="Segura M.T."/>
            <person name="Richter M."/>
            <person name="von Bergen M."/>
            <person name="Seifert J."/>
            <person name="Suarez A."/>
        </authorList>
    </citation>
    <scope>NUCLEOTIDE SEQUENCE</scope>
</reference>
<dbReference type="InterPro" id="IPR044145">
    <property type="entry name" value="IF2_II"/>
</dbReference>
<dbReference type="InterPro" id="IPR036925">
    <property type="entry name" value="TIF_IF2_dom3_sf"/>
</dbReference>
<keyword evidence="3" id="KW-0547">Nucleotide-binding</keyword>
<dbReference type="PANTHER" id="PTHR43381:SF5">
    <property type="entry name" value="TR-TYPE G DOMAIN-CONTAINING PROTEIN"/>
    <property type="match status" value="1"/>
</dbReference>
<dbReference type="GO" id="GO:0005525">
    <property type="term" value="F:GTP binding"/>
    <property type="evidence" value="ECO:0007669"/>
    <property type="project" value="UniProtKB-KW"/>
</dbReference>
<dbReference type="FunFam" id="2.40.30.10:FF:000007">
    <property type="entry name" value="Translation initiation factor IF-2"/>
    <property type="match status" value="1"/>
</dbReference>
<gene>
    <name evidence="8" type="ORF">LEA_03051</name>
</gene>
<evidence type="ECO:0000256" key="1">
    <source>
        <dbReference type="ARBA" id="ARBA00007733"/>
    </source>
</evidence>
<dbReference type="InterPro" id="IPR015760">
    <property type="entry name" value="TIF_IF2"/>
</dbReference>
<keyword evidence="5" id="KW-0342">GTP-binding</keyword>
<dbReference type="SUPFAM" id="SSF52156">
    <property type="entry name" value="Initiation factor IF2/eIF5b, domain 3"/>
    <property type="match status" value="1"/>
</dbReference>
<dbReference type="Pfam" id="PF22042">
    <property type="entry name" value="EF-G_D2"/>
    <property type="match status" value="1"/>
</dbReference>
<feature type="domain" description="Translation initiation factor IF- 2" evidence="6">
    <location>
        <begin position="102"/>
        <end position="213"/>
    </location>
</feature>
<dbReference type="CDD" id="cd03702">
    <property type="entry name" value="IF2_mtIF2_II"/>
    <property type="match status" value="1"/>
</dbReference>
<dbReference type="Gene3D" id="3.40.50.10050">
    <property type="entry name" value="Translation initiation factor IF- 2, domain 3"/>
    <property type="match status" value="1"/>
</dbReference>
<comment type="similarity">
    <text evidence="1">Belongs to the TRAFAC class translation factor GTPase superfamily. Classic translation factor GTPase family. IF-2 subfamily.</text>
</comment>
<evidence type="ECO:0000259" key="6">
    <source>
        <dbReference type="Pfam" id="PF11987"/>
    </source>
</evidence>
<dbReference type="InterPro" id="IPR009000">
    <property type="entry name" value="Transl_B-barrel_sf"/>
</dbReference>
<evidence type="ECO:0000256" key="2">
    <source>
        <dbReference type="ARBA" id="ARBA00022540"/>
    </source>
</evidence>
<dbReference type="PANTHER" id="PTHR43381">
    <property type="entry name" value="TRANSLATION INITIATION FACTOR IF-2-RELATED"/>
    <property type="match status" value="1"/>
</dbReference>
<dbReference type="EMBL" id="AJWY01002039">
    <property type="protein sequence ID" value="EKC78857.1"/>
    <property type="molecule type" value="Genomic_DNA"/>
</dbReference>
<feature type="non-terminal residue" evidence="8">
    <location>
        <position position="231"/>
    </location>
</feature>
<evidence type="ECO:0000256" key="5">
    <source>
        <dbReference type="ARBA" id="ARBA00023134"/>
    </source>
</evidence>
<organism evidence="8">
    <name type="scientific">human gut metagenome</name>
    <dbReference type="NCBI Taxonomy" id="408170"/>
    <lineage>
        <taxon>unclassified sequences</taxon>
        <taxon>metagenomes</taxon>
        <taxon>organismal metagenomes</taxon>
    </lineage>
</organism>
<evidence type="ECO:0000256" key="4">
    <source>
        <dbReference type="ARBA" id="ARBA00022917"/>
    </source>
</evidence>
<dbReference type="SUPFAM" id="SSF50447">
    <property type="entry name" value="Translation proteins"/>
    <property type="match status" value="1"/>
</dbReference>
<evidence type="ECO:0000259" key="7">
    <source>
        <dbReference type="Pfam" id="PF22042"/>
    </source>
</evidence>
<evidence type="ECO:0000313" key="8">
    <source>
        <dbReference type="EMBL" id="EKC78857.1"/>
    </source>
</evidence>
<name>K1U0N1_9ZZZZ</name>
<dbReference type="InterPro" id="IPR023115">
    <property type="entry name" value="TIF_IF2_dom3"/>
</dbReference>
<comment type="caution">
    <text evidence="8">The sequence shown here is derived from an EMBL/GenBank/DDBJ whole genome shotgun (WGS) entry which is preliminary data.</text>
</comment>
<dbReference type="AlphaFoldDB" id="K1U0N1"/>
<dbReference type="Gene3D" id="2.40.30.10">
    <property type="entry name" value="Translation factors"/>
    <property type="match status" value="1"/>
</dbReference>
<dbReference type="GO" id="GO:0005737">
    <property type="term" value="C:cytoplasm"/>
    <property type="evidence" value="ECO:0007669"/>
    <property type="project" value="TreeGrafter"/>
</dbReference>
<keyword evidence="2 8" id="KW-0396">Initiation factor</keyword>
<feature type="domain" description="Elongation factor G-like" evidence="7">
    <location>
        <begin position="1"/>
        <end position="77"/>
    </location>
</feature>
<evidence type="ECO:0000256" key="3">
    <source>
        <dbReference type="ARBA" id="ARBA00022741"/>
    </source>
</evidence>
<dbReference type="GO" id="GO:0003743">
    <property type="term" value="F:translation initiation factor activity"/>
    <property type="evidence" value="ECO:0007669"/>
    <property type="project" value="UniProtKB-KW"/>
</dbReference>
<proteinExistence type="inferred from homology"/>
<protein>
    <submittedName>
        <fullName evidence="8">Translation initiation factor IF-2</fullName>
    </submittedName>
</protein>
<sequence>GTVIESTLDKGRGYVSTVLVQAGTLRIGDVILSGTFTGRVKAMFNENGKKVTEAGPSTPVQVLGLNGAPQAGDLFNVMDDDRSAREIANKREQLQRIQGIMTQKHVTLDEIGRRIAIGSFKELNIIVKGDVDGSVEAMSGSLIKLSKETVQVNVIHSAVGQISESDVLLAAASNAIIVGFQVRPSASARKLAEKEEIEIRLYSIIYDAINDIKDAIEGMLEPVMKEEIVCS</sequence>
<dbReference type="FunFam" id="3.40.50.10050:FF:000001">
    <property type="entry name" value="Translation initiation factor IF-2"/>
    <property type="match status" value="1"/>
</dbReference>
<feature type="non-terminal residue" evidence="8">
    <location>
        <position position="1"/>
    </location>
</feature>
<dbReference type="InterPro" id="IPR053905">
    <property type="entry name" value="EF-G-like_DII"/>
</dbReference>
<keyword evidence="4" id="KW-0648">Protein biosynthesis</keyword>
<dbReference type="Pfam" id="PF11987">
    <property type="entry name" value="IF-2"/>
    <property type="match status" value="1"/>
</dbReference>
<accession>K1U0N1</accession>